<evidence type="ECO:0000313" key="3">
    <source>
        <dbReference type="Proteomes" id="UP001189429"/>
    </source>
</evidence>
<keyword evidence="3" id="KW-1185">Reference proteome</keyword>
<evidence type="ECO:0000256" key="1">
    <source>
        <dbReference type="SAM" id="MobiDB-lite"/>
    </source>
</evidence>
<feature type="compositionally biased region" description="Basic residues" evidence="1">
    <location>
        <begin position="62"/>
        <end position="72"/>
    </location>
</feature>
<feature type="compositionally biased region" description="Low complexity" evidence="1">
    <location>
        <begin position="46"/>
        <end position="55"/>
    </location>
</feature>
<gene>
    <name evidence="2" type="ORF">PCOR1329_LOCUS62845</name>
</gene>
<accession>A0ABN9W0D0</accession>
<evidence type="ECO:0000313" key="2">
    <source>
        <dbReference type="EMBL" id="CAK0879405.1"/>
    </source>
</evidence>
<organism evidence="2 3">
    <name type="scientific">Prorocentrum cordatum</name>
    <dbReference type="NCBI Taxonomy" id="2364126"/>
    <lineage>
        <taxon>Eukaryota</taxon>
        <taxon>Sar</taxon>
        <taxon>Alveolata</taxon>
        <taxon>Dinophyceae</taxon>
        <taxon>Prorocentrales</taxon>
        <taxon>Prorocentraceae</taxon>
        <taxon>Prorocentrum</taxon>
    </lineage>
</organism>
<reference evidence="2" key="1">
    <citation type="submission" date="2023-10" db="EMBL/GenBank/DDBJ databases">
        <authorList>
            <person name="Chen Y."/>
            <person name="Shah S."/>
            <person name="Dougan E. K."/>
            <person name="Thang M."/>
            <person name="Chan C."/>
        </authorList>
    </citation>
    <scope>NUCLEOTIDE SEQUENCE [LARGE SCALE GENOMIC DNA]</scope>
</reference>
<comment type="caution">
    <text evidence="2">The sequence shown here is derived from an EMBL/GenBank/DDBJ whole genome shotgun (WGS) entry which is preliminary data.</text>
</comment>
<feature type="region of interest" description="Disordered" evidence="1">
    <location>
        <begin position="42"/>
        <end position="84"/>
    </location>
</feature>
<sequence length="115" mass="12629">MPEPPGASSAGCVLGRVRIFLPLEEAGPEAGECMSRWVPVRPFPSGPARASNPRSPSLPPRILRRAHPHTHSARLVTTKAHSSGRRRCLCAKETPAELIRSRWSLEETFAKKRAT</sequence>
<protein>
    <submittedName>
        <fullName evidence="2">Uncharacterized protein</fullName>
    </submittedName>
</protein>
<name>A0ABN9W0D0_9DINO</name>
<dbReference type="Proteomes" id="UP001189429">
    <property type="component" value="Unassembled WGS sequence"/>
</dbReference>
<proteinExistence type="predicted"/>
<dbReference type="EMBL" id="CAUYUJ010017949">
    <property type="protein sequence ID" value="CAK0879405.1"/>
    <property type="molecule type" value="Genomic_DNA"/>
</dbReference>